<dbReference type="InParanoid" id="E3N8X2"/>
<evidence type="ECO:0000313" key="2">
    <source>
        <dbReference type="Proteomes" id="UP000008281"/>
    </source>
</evidence>
<name>E3N8X2_CAERE</name>
<gene>
    <name evidence="1" type="ORF">CRE_21503</name>
</gene>
<evidence type="ECO:0000313" key="1">
    <source>
        <dbReference type="EMBL" id="EFO90020.1"/>
    </source>
</evidence>
<dbReference type="STRING" id="31234.E3N8X2"/>
<protein>
    <submittedName>
        <fullName evidence="1">Uncharacterized protein</fullName>
    </submittedName>
</protein>
<sequence>MINERGGESCMKFRLPTSGHYFYSDFRVSDKEFYFRLPSFPNVEFSKGTFRRNSWKNGLKGQKIGFSSTKNKFSTDFRELYDFSLGVFEYSRKILFRLPDKEIRFRLPDKEIHFRRPDKKIRFRLSDKEIRFRLPDKEIRFRRPDKEIRFRLPDKEIHFRRPDKKIRFRLPDKEIRFRLPDKKFSLPCNSGGY</sequence>
<dbReference type="AlphaFoldDB" id="E3N8X2"/>
<organism evidence="2">
    <name type="scientific">Caenorhabditis remanei</name>
    <name type="common">Caenorhabditis vulgaris</name>
    <dbReference type="NCBI Taxonomy" id="31234"/>
    <lineage>
        <taxon>Eukaryota</taxon>
        <taxon>Metazoa</taxon>
        <taxon>Ecdysozoa</taxon>
        <taxon>Nematoda</taxon>
        <taxon>Chromadorea</taxon>
        <taxon>Rhabditida</taxon>
        <taxon>Rhabditina</taxon>
        <taxon>Rhabditomorpha</taxon>
        <taxon>Rhabditoidea</taxon>
        <taxon>Rhabditidae</taxon>
        <taxon>Peloderinae</taxon>
        <taxon>Caenorhabditis</taxon>
    </lineage>
</organism>
<reference evidence="1" key="1">
    <citation type="submission" date="2007-07" db="EMBL/GenBank/DDBJ databases">
        <title>PCAP assembly of the Caenorhabditis remanei genome.</title>
        <authorList>
            <consortium name="The Caenorhabditis remanei Sequencing Consortium"/>
            <person name="Wilson R.K."/>
        </authorList>
    </citation>
    <scope>NUCLEOTIDE SEQUENCE [LARGE SCALE GENOMIC DNA]</scope>
    <source>
        <strain evidence="1">PB4641</strain>
    </source>
</reference>
<keyword evidence="2" id="KW-1185">Reference proteome</keyword>
<dbReference type="EMBL" id="DS268560">
    <property type="protein sequence ID" value="EFO90020.1"/>
    <property type="molecule type" value="Genomic_DNA"/>
</dbReference>
<dbReference type="Proteomes" id="UP000008281">
    <property type="component" value="Unassembled WGS sequence"/>
</dbReference>
<accession>E3N8X2</accession>
<dbReference type="eggNOG" id="ENOG502S5MR">
    <property type="taxonomic scope" value="Eukaryota"/>
</dbReference>
<dbReference type="HOGENOM" id="CLU_1410024_0_0_1"/>
<proteinExistence type="predicted"/>
<dbReference type="OrthoDB" id="10582393at2759"/>